<feature type="domain" description="Anti-sigma K factor RskA C-terminal" evidence="3">
    <location>
        <begin position="45"/>
        <end position="172"/>
    </location>
</feature>
<evidence type="ECO:0000313" key="5">
    <source>
        <dbReference type="Proteomes" id="UP001575652"/>
    </source>
</evidence>
<evidence type="ECO:0000313" key="4">
    <source>
        <dbReference type="EMBL" id="MFB0835565.1"/>
    </source>
</evidence>
<keyword evidence="5" id="KW-1185">Reference proteome</keyword>
<sequence length="186" mass="18864">MRQSDPGAARASGHERQDDDLGLDLVDEVAVHRPARRVAPVRKWMLVAAAALVVVAGAVSLFAAFAPRDLTAEVAGAGDRVERAVPIDGGGTATLAVAPSRDAGSFALTSLPEPPADTAYQVWLVSSGSGGLSSLEVLEPGATDGTSGFRGLDDVQAVAVTLEPSGGSEKPSADPLVSVDLPESGR</sequence>
<protein>
    <submittedName>
        <fullName evidence="4">Anti-sigma factor</fullName>
    </submittedName>
</protein>
<comment type="caution">
    <text evidence="4">The sequence shown here is derived from an EMBL/GenBank/DDBJ whole genome shotgun (WGS) entry which is preliminary data.</text>
</comment>
<gene>
    <name evidence="4" type="ORF">ACETWP_13305</name>
</gene>
<feature type="region of interest" description="Disordered" evidence="1">
    <location>
        <begin position="163"/>
        <end position="186"/>
    </location>
</feature>
<name>A0ABV4UPI2_9MICC</name>
<keyword evidence="2" id="KW-0812">Transmembrane</keyword>
<accession>A0ABV4UPI2</accession>
<dbReference type="Proteomes" id="UP001575652">
    <property type="component" value="Unassembled WGS sequence"/>
</dbReference>
<proteinExistence type="predicted"/>
<evidence type="ECO:0000256" key="2">
    <source>
        <dbReference type="SAM" id="Phobius"/>
    </source>
</evidence>
<keyword evidence="2" id="KW-1133">Transmembrane helix</keyword>
<organism evidence="4 5">
    <name type="scientific">Arthrobacter halodurans</name>
    <dbReference type="NCBI Taxonomy" id="516699"/>
    <lineage>
        <taxon>Bacteria</taxon>
        <taxon>Bacillati</taxon>
        <taxon>Actinomycetota</taxon>
        <taxon>Actinomycetes</taxon>
        <taxon>Micrococcales</taxon>
        <taxon>Micrococcaceae</taxon>
        <taxon>Arthrobacter</taxon>
    </lineage>
</organism>
<reference evidence="4 5" key="1">
    <citation type="submission" date="2024-09" db="EMBL/GenBank/DDBJ databases">
        <authorList>
            <person name="Salinas-Garcia M.A."/>
            <person name="Prieme A."/>
        </authorList>
    </citation>
    <scope>NUCLEOTIDE SEQUENCE [LARGE SCALE GENOMIC DNA]</scope>
    <source>
        <strain evidence="4 5">DSM 21081</strain>
    </source>
</reference>
<dbReference type="EMBL" id="JBHDLJ010000012">
    <property type="protein sequence ID" value="MFB0835565.1"/>
    <property type="molecule type" value="Genomic_DNA"/>
</dbReference>
<evidence type="ECO:0000259" key="3">
    <source>
        <dbReference type="Pfam" id="PF10099"/>
    </source>
</evidence>
<keyword evidence="2" id="KW-0472">Membrane</keyword>
<feature type="transmembrane region" description="Helical" evidence="2">
    <location>
        <begin position="44"/>
        <end position="65"/>
    </location>
</feature>
<evidence type="ECO:0000256" key="1">
    <source>
        <dbReference type="SAM" id="MobiDB-lite"/>
    </source>
</evidence>
<dbReference type="Pfam" id="PF10099">
    <property type="entry name" value="RskA_C"/>
    <property type="match status" value="1"/>
</dbReference>
<dbReference type="RefSeq" id="WP_373972741.1">
    <property type="nucleotide sequence ID" value="NZ_JBHDLJ010000012.1"/>
</dbReference>
<dbReference type="InterPro" id="IPR018764">
    <property type="entry name" value="RskA_C"/>
</dbReference>